<evidence type="ECO:0000256" key="13">
    <source>
        <dbReference type="RuleBase" id="RU365062"/>
    </source>
</evidence>
<evidence type="ECO:0000256" key="2">
    <source>
        <dbReference type="ARBA" id="ARBA00010524"/>
    </source>
</evidence>
<evidence type="ECO:0000256" key="10">
    <source>
        <dbReference type="ARBA" id="ARBA00024323"/>
    </source>
</evidence>
<keyword evidence="8" id="KW-0472">Membrane</keyword>
<organism evidence="15 16">
    <name type="scientific">Priapulus caudatus</name>
    <name type="common">Priapulid worm</name>
    <dbReference type="NCBI Taxonomy" id="37621"/>
    <lineage>
        <taxon>Eukaryota</taxon>
        <taxon>Metazoa</taxon>
        <taxon>Ecdysozoa</taxon>
        <taxon>Scalidophora</taxon>
        <taxon>Priapulida</taxon>
        <taxon>Priapulimorpha</taxon>
        <taxon>Priapulimorphida</taxon>
        <taxon>Priapulidae</taxon>
        <taxon>Priapulus</taxon>
    </lineage>
</organism>
<dbReference type="PRINTS" id="PR00979">
    <property type="entry name" value="TAFAZZIN"/>
</dbReference>
<dbReference type="GeneID" id="106818052"/>
<dbReference type="InterPro" id="IPR002123">
    <property type="entry name" value="Plipid/glycerol_acylTrfase"/>
</dbReference>
<evidence type="ECO:0000256" key="6">
    <source>
        <dbReference type="ARBA" id="ARBA00023098"/>
    </source>
</evidence>
<comment type="similarity">
    <text evidence="2 13">Belongs to the taffazin family.</text>
</comment>
<dbReference type="SMART" id="SM00563">
    <property type="entry name" value="PlsC"/>
    <property type="match status" value="1"/>
</dbReference>
<evidence type="ECO:0000259" key="14">
    <source>
        <dbReference type="SMART" id="SM00563"/>
    </source>
</evidence>
<keyword evidence="3" id="KW-0808">Transferase</keyword>
<keyword evidence="6" id="KW-0443">Lipid metabolism</keyword>
<dbReference type="Proteomes" id="UP000695022">
    <property type="component" value="Unplaced"/>
</dbReference>
<proteinExistence type="inferred from homology"/>
<evidence type="ECO:0000256" key="5">
    <source>
        <dbReference type="ARBA" id="ARBA00022792"/>
    </source>
</evidence>
<keyword evidence="9" id="KW-0012">Acyltransferase</keyword>
<accession>A0ABM1F1D7</accession>
<gene>
    <name evidence="16" type="primary">LOC106818052</name>
</gene>
<keyword evidence="15" id="KW-1185">Reference proteome</keyword>
<dbReference type="SUPFAM" id="SSF69593">
    <property type="entry name" value="Glycerol-3-phosphate (1)-acyltransferase"/>
    <property type="match status" value="1"/>
</dbReference>
<feature type="domain" description="Phospholipid/glycerol acyltransferase" evidence="14">
    <location>
        <begin position="31"/>
        <end position="155"/>
    </location>
</feature>
<evidence type="ECO:0000256" key="1">
    <source>
        <dbReference type="ARBA" id="ARBA00004137"/>
    </source>
</evidence>
<sequence length="236" mass="27353">MAITEWLNRAAIFNRDVLYDALEKRPKHRPLITVANHISCFDEPLLWGMLRMRHYVNTELMRWSASAAEICFDKYRHRLLFSLGKSVPIVRGDGVYQRGVDFMLEKLNEGRWAHMFPEGKVNLTKEVMRLKWGVGRLISECKVSPIVIPIWITGMDDVLPNKSPYIPKYFKKVTIYVGDPMDFEDVRLKMTSNDGPMEQRKLITDMIQCEFARMKPIAEKLHIEGGGVVPKPTEQT</sequence>
<dbReference type="PANTHER" id="PTHR12497">
    <property type="entry name" value="TAZ PROTEIN TAFAZZIN"/>
    <property type="match status" value="1"/>
</dbReference>
<dbReference type="Pfam" id="PF01553">
    <property type="entry name" value="Acyltransferase"/>
    <property type="match status" value="1"/>
</dbReference>
<dbReference type="CDD" id="cd07989">
    <property type="entry name" value="LPLAT_AGPAT-like"/>
    <property type="match status" value="1"/>
</dbReference>
<evidence type="ECO:0000256" key="7">
    <source>
        <dbReference type="ARBA" id="ARBA00023128"/>
    </source>
</evidence>
<keyword evidence="4" id="KW-1000">Mitochondrion outer membrane</keyword>
<evidence type="ECO:0000256" key="8">
    <source>
        <dbReference type="ARBA" id="ARBA00023136"/>
    </source>
</evidence>
<comment type="catalytic activity">
    <reaction evidence="11">
        <text>1'-[1,2-diacyl-sn-glycero-3-phospho],3'-[1-acyl-sn-glycero-3-phospho]-glycerol + a 1,2-diacyl-sn-glycero-3-phosphocholine = a cardiolipin + a 1-acyl-sn-glycero-3-phosphocholine</text>
        <dbReference type="Rhea" id="RHEA:33731"/>
        <dbReference type="ChEBI" id="CHEBI:57643"/>
        <dbReference type="ChEBI" id="CHEBI:58168"/>
        <dbReference type="ChEBI" id="CHEBI:62237"/>
        <dbReference type="ChEBI" id="CHEBI:64743"/>
    </reaction>
    <physiologicalReaction direction="left-to-right" evidence="11">
        <dbReference type="Rhea" id="RHEA:33732"/>
    </physiologicalReaction>
    <physiologicalReaction direction="right-to-left" evidence="11">
        <dbReference type="Rhea" id="RHEA:33733"/>
    </physiologicalReaction>
</comment>
<evidence type="ECO:0000256" key="3">
    <source>
        <dbReference type="ARBA" id="ARBA00022679"/>
    </source>
</evidence>
<keyword evidence="7" id="KW-0496">Mitochondrion</keyword>
<dbReference type="RefSeq" id="XP_014678258.1">
    <property type="nucleotide sequence ID" value="XM_014822772.1"/>
</dbReference>
<evidence type="ECO:0000256" key="4">
    <source>
        <dbReference type="ARBA" id="ARBA00022787"/>
    </source>
</evidence>
<name>A0ABM1F1D7_PRICU</name>
<evidence type="ECO:0000256" key="12">
    <source>
        <dbReference type="ARBA" id="ARBA00049543"/>
    </source>
</evidence>
<evidence type="ECO:0000313" key="15">
    <source>
        <dbReference type="Proteomes" id="UP000695022"/>
    </source>
</evidence>
<protein>
    <recommendedName>
        <fullName evidence="13">Tafazzin family protein</fullName>
    </recommendedName>
</protein>
<dbReference type="InterPro" id="IPR000872">
    <property type="entry name" value="Tafazzin"/>
</dbReference>
<keyword evidence="5" id="KW-0999">Mitochondrion inner membrane</keyword>
<evidence type="ECO:0000313" key="16">
    <source>
        <dbReference type="RefSeq" id="XP_014678258.1"/>
    </source>
</evidence>
<evidence type="ECO:0000256" key="9">
    <source>
        <dbReference type="ARBA" id="ARBA00023315"/>
    </source>
</evidence>
<comment type="subcellular location">
    <subcellularLocation>
        <location evidence="1">Mitochondrion inner membrane</location>
        <topology evidence="1">Peripheral membrane protein</topology>
        <orientation evidence="1">Intermembrane side</orientation>
    </subcellularLocation>
    <subcellularLocation>
        <location evidence="10">Mitochondrion outer membrane</location>
        <topology evidence="10">Peripheral membrane protein</topology>
        <orientation evidence="10">Intermembrane side</orientation>
    </subcellularLocation>
</comment>
<evidence type="ECO:0000256" key="11">
    <source>
        <dbReference type="ARBA" id="ARBA00047906"/>
    </source>
</evidence>
<comment type="catalytic activity">
    <reaction evidence="12">
        <text>1,2-di-(9Z-octadecenoyl)-sn-glycero-3-phosphocholine + 1-hexadecanoyl-sn-glycero-3-phosphocholine = 1-hexadecanoyl-2-(9Z-octadecenoyl)-sn-glycero-3-phosphocholine + 1-(9Z-octadecenoyl)-sn-glycero-3-phosphocholine</text>
        <dbReference type="Rhea" id="RHEA:43816"/>
        <dbReference type="ChEBI" id="CHEBI:28610"/>
        <dbReference type="ChEBI" id="CHEBI:72998"/>
        <dbReference type="ChEBI" id="CHEBI:73001"/>
        <dbReference type="ChEBI" id="CHEBI:74669"/>
    </reaction>
    <physiologicalReaction direction="left-to-right" evidence="12">
        <dbReference type="Rhea" id="RHEA:43817"/>
    </physiologicalReaction>
    <physiologicalReaction direction="right-to-left" evidence="12">
        <dbReference type="Rhea" id="RHEA:43818"/>
    </physiologicalReaction>
</comment>
<dbReference type="PANTHER" id="PTHR12497:SF0">
    <property type="entry name" value="TAFAZZIN"/>
    <property type="match status" value="1"/>
</dbReference>
<reference evidence="16" key="1">
    <citation type="submission" date="2025-08" db="UniProtKB">
        <authorList>
            <consortium name="RefSeq"/>
        </authorList>
    </citation>
    <scope>IDENTIFICATION</scope>
</reference>